<feature type="domain" description="PAC" evidence="3">
    <location>
        <begin position="417"/>
        <end position="468"/>
    </location>
</feature>
<dbReference type="InterPro" id="IPR013767">
    <property type="entry name" value="PAS_fold"/>
</dbReference>
<dbReference type="InterPro" id="IPR043128">
    <property type="entry name" value="Rev_trsase/Diguanyl_cyclase"/>
</dbReference>
<dbReference type="SUPFAM" id="SSF55073">
    <property type="entry name" value="Nucleotide cyclase"/>
    <property type="match status" value="1"/>
</dbReference>
<dbReference type="AlphaFoldDB" id="A0A7T2S6P4"/>
<evidence type="ECO:0000256" key="1">
    <source>
        <dbReference type="SAM" id="Phobius"/>
    </source>
</evidence>
<dbReference type="PANTHER" id="PTHR44757">
    <property type="entry name" value="DIGUANYLATE CYCLASE DGCP"/>
    <property type="match status" value="1"/>
</dbReference>
<dbReference type="NCBIfam" id="TIGR00229">
    <property type="entry name" value="sensory_box"/>
    <property type="match status" value="1"/>
</dbReference>
<sequence length="1020" mass="113593">MSSRSTAIHRPALSSRSHARTSLAVIVGVCFMVLAAGLYWAALLTSHQYMQRYTRDQAWLRVSQMSQAVSAQAGTMLSGLNYSLRDLARDYESGDSQAFGRAVASVQEAYPPGTIVQVAVADAKGQVVYSSLAASEPPAQSVSILDREHFQAHLKGLTQGTFIGRPVQGRVSGQWGIQLSRALHHRGAFAGVLVVSLSPQYLSRQLQAIFDSPRDVIMLLREDGTYLARSQNQDRVLGRQLPATRVALFAPDVTHGTYEALASTDGIQRMYAWSRVSGFPILVSTGLDREAVFGPLNETIRQSLWRNGIGTLLIFLGGMLTAWLAFQRWREEDQRVQSEERFHLLSEEVPGGLFQYSRDPAGHCALSFANPGFYAMHCIDADTAGRALQGLAQRVHPQDISVLRQSIDEAVHSQGDWACKYRVQSADGSVRWLQGHARPQRAEDATVLWHGYILDVTQDERLRKALHESEERLRLTIGAVRDGLWQWDREQDQVLWDARCYQMLGMPDQALGSFTVAGFMNLLHPLDQPRVQERLRRHLEHGDPFRVEMRIRQADGSWRWIESRGEVTLRDDDDKALRMLGMHTDIQERVEQTHMVGALLERGSALVLVASHSRSIVYANARAAECFGLAAGALEPQCSFRQLHPSGDSFDSFASLYERLSLKGSVRTEWALTVKGGHMRWFDMQGALLDPEDPQGNVIWTLFDVDARHQAESALHQVQQRLEAIIEKFPSGILVTDDAGQCIRASNAMLVDLFELPLSATDLVGKSLQTLLSYLPPAMAKALQPAPQPGTGDLSQRTIFALSNGRHIETELLPLRRQERLLGYCWVFHDVTDYKRRETQLEALALTDALTGASNRRAFITRMESELEHLRLGLSHPAALIMLDIDHFKRVNDSFGHGVGDEVLRHLVIAVSKELRQGDMLGRLGGEEFAVLLTDVDAPTALRRAENLREAVAALAVSVQGQDSPIRFTVSLGVCLMDEGEASVECFLERADAAMYFSKRNGRNRTTCWTPDTPVVSDAK</sequence>
<dbReference type="FunFam" id="3.30.70.270:FF:000001">
    <property type="entry name" value="Diguanylate cyclase domain protein"/>
    <property type="match status" value="1"/>
</dbReference>
<dbReference type="NCBIfam" id="TIGR00254">
    <property type="entry name" value="GGDEF"/>
    <property type="match status" value="1"/>
</dbReference>
<dbReference type="Gene3D" id="3.30.450.20">
    <property type="entry name" value="PAS domain"/>
    <property type="match status" value="6"/>
</dbReference>
<dbReference type="CDD" id="cd12914">
    <property type="entry name" value="PDC1_DGC_like"/>
    <property type="match status" value="1"/>
</dbReference>
<keyword evidence="1" id="KW-0812">Transmembrane</keyword>
<dbReference type="CDD" id="cd12915">
    <property type="entry name" value="PDC2_DGC_like"/>
    <property type="match status" value="1"/>
</dbReference>
<feature type="domain" description="PAC" evidence="3">
    <location>
        <begin position="545"/>
        <end position="598"/>
    </location>
</feature>
<dbReference type="Proteomes" id="UP000594778">
    <property type="component" value="Chromosome"/>
</dbReference>
<dbReference type="PROSITE" id="PS50112">
    <property type="entry name" value="PAS"/>
    <property type="match status" value="1"/>
</dbReference>
<keyword evidence="1" id="KW-1133">Transmembrane helix</keyword>
<protein>
    <submittedName>
        <fullName evidence="5">Diguanylate cyclase</fullName>
    </submittedName>
</protein>
<dbReference type="EMBL" id="CP065668">
    <property type="protein sequence ID" value="QPS09933.1"/>
    <property type="molecule type" value="Genomic_DNA"/>
</dbReference>
<dbReference type="CDD" id="cd00130">
    <property type="entry name" value="PAS"/>
    <property type="match status" value="2"/>
</dbReference>
<gene>
    <name evidence="5" type="ORF">I6G66_08005</name>
</gene>
<dbReference type="InterPro" id="IPR000700">
    <property type="entry name" value="PAS-assoc_C"/>
</dbReference>
<reference evidence="5 6" key="1">
    <citation type="submission" date="2020-12" db="EMBL/GenBank/DDBJ databases">
        <title>FDA dAtabase for Regulatory Grade micrObial Sequences (FDA-ARGOS): Supporting development and validation of Infectious Disease Dx tests.</title>
        <authorList>
            <person name="Sproer C."/>
            <person name="Gronow S."/>
            <person name="Severitt S."/>
            <person name="Schroder I."/>
            <person name="Tallon L."/>
            <person name="Sadzewicz L."/>
            <person name="Zhao X."/>
            <person name="Boylan J."/>
            <person name="Ott S."/>
            <person name="Bowen H."/>
            <person name="Vavikolanu K."/>
            <person name="Mehta A."/>
            <person name="Aluvathingal J."/>
            <person name="Nadendla S."/>
            <person name="Lowell S."/>
            <person name="Myers T."/>
            <person name="Yan Y."/>
            <person name="Sichtig H."/>
        </authorList>
    </citation>
    <scope>NUCLEOTIDE SEQUENCE [LARGE SCALE GENOMIC DNA]</scope>
    <source>
        <strain evidence="5 6">FDAARGOS_909</strain>
    </source>
</reference>
<dbReference type="InterPro" id="IPR029787">
    <property type="entry name" value="Nucleotide_cyclase"/>
</dbReference>
<evidence type="ECO:0000259" key="3">
    <source>
        <dbReference type="PROSITE" id="PS50113"/>
    </source>
</evidence>
<dbReference type="Pfam" id="PF08447">
    <property type="entry name" value="PAS_3"/>
    <property type="match status" value="2"/>
</dbReference>
<dbReference type="InterPro" id="IPR000014">
    <property type="entry name" value="PAS"/>
</dbReference>
<dbReference type="GO" id="GO:0003824">
    <property type="term" value="F:catalytic activity"/>
    <property type="evidence" value="ECO:0007669"/>
    <property type="project" value="UniProtKB-ARBA"/>
</dbReference>
<dbReference type="InterPro" id="IPR035965">
    <property type="entry name" value="PAS-like_dom_sf"/>
</dbReference>
<dbReference type="Pfam" id="PF00989">
    <property type="entry name" value="PAS"/>
    <property type="match status" value="1"/>
</dbReference>
<dbReference type="SMART" id="SM00267">
    <property type="entry name" value="GGDEF"/>
    <property type="match status" value="1"/>
</dbReference>
<proteinExistence type="predicted"/>
<dbReference type="PROSITE" id="PS50887">
    <property type="entry name" value="GGDEF"/>
    <property type="match status" value="1"/>
</dbReference>
<evidence type="ECO:0000259" key="4">
    <source>
        <dbReference type="PROSITE" id="PS50887"/>
    </source>
</evidence>
<dbReference type="InterPro" id="IPR052155">
    <property type="entry name" value="Biofilm_reg_signaling"/>
</dbReference>
<evidence type="ECO:0000259" key="2">
    <source>
        <dbReference type="PROSITE" id="PS50112"/>
    </source>
</evidence>
<dbReference type="PANTHER" id="PTHR44757:SF2">
    <property type="entry name" value="BIOFILM ARCHITECTURE MAINTENANCE PROTEIN MBAA"/>
    <property type="match status" value="1"/>
</dbReference>
<dbReference type="InterPro" id="IPR013655">
    <property type="entry name" value="PAS_fold_3"/>
</dbReference>
<keyword evidence="1" id="KW-0472">Membrane</keyword>
<evidence type="ECO:0000313" key="5">
    <source>
        <dbReference type="EMBL" id="QPS09933.1"/>
    </source>
</evidence>
<feature type="domain" description="PAS" evidence="2">
    <location>
        <begin position="469"/>
        <end position="542"/>
    </location>
</feature>
<dbReference type="GO" id="GO:0006355">
    <property type="term" value="P:regulation of DNA-templated transcription"/>
    <property type="evidence" value="ECO:0007669"/>
    <property type="project" value="InterPro"/>
</dbReference>
<dbReference type="PROSITE" id="PS50113">
    <property type="entry name" value="PAC"/>
    <property type="match status" value="2"/>
</dbReference>
<dbReference type="Gene3D" id="3.30.70.270">
    <property type="match status" value="1"/>
</dbReference>
<evidence type="ECO:0000313" key="6">
    <source>
        <dbReference type="Proteomes" id="UP000594778"/>
    </source>
</evidence>
<dbReference type="InterPro" id="IPR001610">
    <property type="entry name" value="PAC"/>
</dbReference>
<feature type="domain" description="GGDEF" evidence="4">
    <location>
        <begin position="876"/>
        <end position="1011"/>
    </location>
</feature>
<feature type="transmembrane region" description="Helical" evidence="1">
    <location>
        <begin position="21"/>
        <end position="42"/>
    </location>
</feature>
<organism evidence="5 6">
    <name type="scientific">Delftia acidovorans</name>
    <name type="common">Pseudomonas acidovorans</name>
    <name type="synonym">Comamonas acidovorans</name>
    <dbReference type="NCBI Taxonomy" id="80866"/>
    <lineage>
        <taxon>Bacteria</taxon>
        <taxon>Pseudomonadati</taxon>
        <taxon>Pseudomonadota</taxon>
        <taxon>Betaproteobacteria</taxon>
        <taxon>Burkholderiales</taxon>
        <taxon>Comamonadaceae</taxon>
        <taxon>Delftia</taxon>
    </lineage>
</organism>
<accession>A0A7T2S6P4</accession>
<dbReference type="Pfam" id="PF00990">
    <property type="entry name" value="GGDEF"/>
    <property type="match status" value="1"/>
</dbReference>
<dbReference type="CDD" id="cd01949">
    <property type="entry name" value="GGDEF"/>
    <property type="match status" value="1"/>
</dbReference>
<name>A0A7T2S6P4_DELAC</name>
<dbReference type="SUPFAM" id="SSF55785">
    <property type="entry name" value="PYP-like sensor domain (PAS domain)"/>
    <property type="match status" value="4"/>
</dbReference>
<dbReference type="SMART" id="SM00091">
    <property type="entry name" value="PAS"/>
    <property type="match status" value="5"/>
</dbReference>
<dbReference type="InterPro" id="IPR000160">
    <property type="entry name" value="GGDEF_dom"/>
</dbReference>
<dbReference type="SMART" id="SM00086">
    <property type="entry name" value="PAC"/>
    <property type="match status" value="4"/>
</dbReference>